<feature type="non-terminal residue" evidence="1">
    <location>
        <position position="1"/>
    </location>
</feature>
<dbReference type="Pfam" id="PF14223">
    <property type="entry name" value="Retrotran_gag_2"/>
    <property type="match status" value="1"/>
</dbReference>
<gene>
    <name evidence="1" type="ORF">BDQ12DRAFT_574814</name>
</gene>
<protein>
    <submittedName>
        <fullName evidence="1">Uncharacterized protein</fullName>
    </submittedName>
</protein>
<reference evidence="1 2" key="1">
    <citation type="journal article" date="2019" name="Nat. Ecol. Evol.">
        <title>Megaphylogeny resolves global patterns of mushroom evolution.</title>
        <authorList>
            <person name="Varga T."/>
            <person name="Krizsan K."/>
            <person name="Foldi C."/>
            <person name="Dima B."/>
            <person name="Sanchez-Garcia M."/>
            <person name="Sanchez-Ramirez S."/>
            <person name="Szollosi G.J."/>
            <person name="Szarkandi J.G."/>
            <person name="Papp V."/>
            <person name="Albert L."/>
            <person name="Andreopoulos W."/>
            <person name="Angelini C."/>
            <person name="Antonin V."/>
            <person name="Barry K.W."/>
            <person name="Bougher N.L."/>
            <person name="Buchanan P."/>
            <person name="Buyck B."/>
            <person name="Bense V."/>
            <person name="Catcheside P."/>
            <person name="Chovatia M."/>
            <person name="Cooper J."/>
            <person name="Damon W."/>
            <person name="Desjardin D."/>
            <person name="Finy P."/>
            <person name="Geml J."/>
            <person name="Haridas S."/>
            <person name="Hughes K."/>
            <person name="Justo A."/>
            <person name="Karasinski D."/>
            <person name="Kautmanova I."/>
            <person name="Kiss B."/>
            <person name="Kocsube S."/>
            <person name="Kotiranta H."/>
            <person name="LaButti K.M."/>
            <person name="Lechner B.E."/>
            <person name="Liimatainen K."/>
            <person name="Lipzen A."/>
            <person name="Lukacs Z."/>
            <person name="Mihaltcheva S."/>
            <person name="Morgado L.N."/>
            <person name="Niskanen T."/>
            <person name="Noordeloos M.E."/>
            <person name="Ohm R.A."/>
            <person name="Ortiz-Santana B."/>
            <person name="Ovrebo C."/>
            <person name="Racz N."/>
            <person name="Riley R."/>
            <person name="Savchenko A."/>
            <person name="Shiryaev A."/>
            <person name="Soop K."/>
            <person name="Spirin V."/>
            <person name="Szebenyi C."/>
            <person name="Tomsovsky M."/>
            <person name="Tulloss R.E."/>
            <person name="Uehling J."/>
            <person name="Grigoriev I.V."/>
            <person name="Vagvolgyi C."/>
            <person name="Papp T."/>
            <person name="Martin F.M."/>
            <person name="Miettinen O."/>
            <person name="Hibbett D.S."/>
            <person name="Nagy L.G."/>
        </authorList>
    </citation>
    <scope>NUCLEOTIDE SEQUENCE [LARGE SCALE GENOMIC DNA]</scope>
    <source>
        <strain evidence="1 2">CBS 166.37</strain>
    </source>
</reference>
<name>A0A5C3M2Z3_9AGAR</name>
<keyword evidence="2" id="KW-1185">Reference proteome</keyword>
<dbReference type="EMBL" id="ML213603">
    <property type="protein sequence ID" value="TFK38538.1"/>
    <property type="molecule type" value="Genomic_DNA"/>
</dbReference>
<feature type="non-terminal residue" evidence="1">
    <location>
        <position position="67"/>
    </location>
</feature>
<proteinExistence type="predicted"/>
<organism evidence="1 2">
    <name type="scientific">Crucibulum laeve</name>
    <dbReference type="NCBI Taxonomy" id="68775"/>
    <lineage>
        <taxon>Eukaryota</taxon>
        <taxon>Fungi</taxon>
        <taxon>Dikarya</taxon>
        <taxon>Basidiomycota</taxon>
        <taxon>Agaricomycotina</taxon>
        <taxon>Agaricomycetes</taxon>
        <taxon>Agaricomycetidae</taxon>
        <taxon>Agaricales</taxon>
        <taxon>Agaricineae</taxon>
        <taxon>Nidulariaceae</taxon>
        <taxon>Crucibulum</taxon>
    </lineage>
</organism>
<sequence>LSDNELEKHEQEMDAYATKQAQVREIIYETVSKSTFLDIKNEPSAAAMWIKLVSINEKKSDMFETDV</sequence>
<evidence type="ECO:0000313" key="1">
    <source>
        <dbReference type="EMBL" id="TFK38538.1"/>
    </source>
</evidence>
<dbReference type="OrthoDB" id="3015170at2759"/>
<accession>A0A5C3M2Z3</accession>
<dbReference type="AlphaFoldDB" id="A0A5C3M2Z3"/>
<dbReference type="Proteomes" id="UP000308652">
    <property type="component" value="Unassembled WGS sequence"/>
</dbReference>
<evidence type="ECO:0000313" key="2">
    <source>
        <dbReference type="Proteomes" id="UP000308652"/>
    </source>
</evidence>